<evidence type="ECO:0000313" key="1">
    <source>
        <dbReference type="EMBL" id="CAI2200403.1"/>
    </source>
</evidence>
<keyword evidence="2" id="KW-1185">Reference proteome</keyword>
<proteinExistence type="predicted"/>
<protein>
    <submittedName>
        <fullName evidence="1">5037_t:CDS:1</fullName>
    </submittedName>
</protein>
<accession>A0A9W4X7G4</accession>
<organism evidence="1 2">
    <name type="scientific">Funneliformis geosporum</name>
    <dbReference type="NCBI Taxonomy" id="1117311"/>
    <lineage>
        <taxon>Eukaryota</taxon>
        <taxon>Fungi</taxon>
        <taxon>Fungi incertae sedis</taxon>
        <taxon>Mucoromycota</taxon>
        <taxon>Glomeromycotina</taxon>
        <taxon>Glomeromycetes</taxon>
        <taxon>Glomerales</taxon>
        <taxon>Glomeraceae</taxon>
        <taxon>Funneliformis</taxon>
    </lineage>
</organism>
<dbReference type="EMBL" id="CAMKVN010024257">
    <property type="protein sequence ID" value="CAI2200403.1"/>
    <property type="molecule type" value="Genomic_DNA"/>
</dbReference>
<evidence type="ECO:0000313" key="2">
    <source>
        <dbReference type="Proteomes" id="UP001153678"/>
    </source>
</evidence>
<dbReference type="Proteomes" id="UP001153678">
    <property type="component" value="Unassembled WGS sequence"/>
</dbReference>
<sequence length="88" mass="9981">ALLNNLQHLNINFTQHTNDLFCIKGGQTPISYIIPINNKDLKTLTFGSLAQISTPPNWYLRLQQKVVDNPVYTNRLLLQFASDSSHLS</sequence>
<feature type="non-terminal residue" evidence="1">
    <location>
        <position position="1"/>
    </location>
</feature>
<gene>
    <name evidence="1" type="ORF">FWILDA_LOCUS19551</name>
</gene>
<dbReference type="AlphaFoldDB" id="A0A9W4X7G4"/>
<reference evidence="1" key="1">
    <citation type="submission" date="2022-08" db="EMBL/GenBank/DDBJ databases">
        <authorList>
            <person name="Kallberg Y."/>
            <person name="Tangrot J."/>
            <person name="Rosling A."/>
        </authorList>
    </citation>
    <scope>NUCLEOTIDE SEQUENCE</scope>
    <source>
        <strain evidence="1">Wild A</strain>
    </source>
</reference>
<comment type="caution">
    <text evidence="1">The sequence shown here is derived from an EMBL/GenBank/DDBJ whole genome shotgun (WGS) entry which is preliminary data.</text>
</comment>
<name>A0A9W4X7G4_9GLOM</name>
<feature type="non-terminal residue" evidence="1">
    <location>
        <position position="88"/>
    </location>
</feature>